<sequence>MNVVADGLSRMWEGQEREVGDGSEWTVNEDWESDRGLVNDVFSVSEATNWEALQRRFENEPVFQEVVAALEVLESSVAESVKRRALHKAGKYMVENGKLWKVGGNDGVRERPRVECVMKKEAVDLAKAQHESGGHWGRDSVKLALMDRIWSPKLDESVIEGI</sequence>
<protein>
    <submittedName>
        <fullName evidence="1">Uncharacterized protein</fullName>
    </submittedName>
</protein>
<name>A0A6A4GTL8_9AGAR</name>
<evidence type="ECO:0000313" key="1">
    <source>
        <dbReference type="EMBL" id="KAE9389101.1"/>
    </source>
</evidence>
<gene>
    <name evidence="1" type="ORF">BT96DRAFT_835385</name>
</gene>
<accession>A0A6A4GTL8</accession>
<dbReference type="AlphaFoldDB" id="A0A6A4GTL8"/>
<dbReference type="Gene3D" id="1.10.340.70">
    <property type="match status" value="1"/>
</dbReference>
<dbReference type="Proteomes" id="UP000799118">
    <property type="component" value="Unassembled WGS sequence"/>
</dbReference>
<organism evidence="1 2">
    <name type="scientific">Gymnopus androsaceus JB14</name>
    <dbReference type="NCBI Taxonomy" id="1447944"/>
    <lineage>
        <taxon>Eukaryota</taxon>
        <taxon>Fungi</taxon>
        <taxon>Dikarya</taxon>
        <taxon>Basidiomycota</taxon>
        <taxon>Agaricomycotina</taxon>
        <taxon>Agaricomycetes</taxon>
        <taxon>Agaricomycetidae</taxon>
        <taxon>Agaricales</taxon>
        <taxon>Marasmiineae</taxon>
        <taxon>Omphalotaceae</taxon>
        <taxon>Gymnopus</taxon>
    </lineage>
</organism>
<dbReference type="OrthoDB" id="3234307at2759"/>
<dbReference type="EMBL" id="ML769712">
    <property type="protein sequence ID" value="KAE9389101.1"/>
    <property type="molecule type" value="Genomic_DNA"/>
</dbReference>
<reference evidence="1" key="1">
    <citation type="journal article" date="2019" name="Environ. Microbiol.">
        <title>Fungal ecological strategies reflected in gene transcription - a case study of two litter decomposers.</title>
        <authorList>
            <person name="Barbi F."/>
            <person name="Kohler A."/>
            <person name="Barry K."/>
            <person name="Baskaran P."/>
            <person name="Daum C."/>
            <person name="Fauchery L."/>
            <person name="Ihrmark K."/>
            <person name="Kuo A."/>
            <person name="LaButti K."/>
            <person name="Lipzen A."/>
            <person name="Morin E."/>
            <person name="Grigoriev I.V."/>
            <person name="Henrissat B."/>
            <person name="Lindahl B."/>
            <person name="Martin F."/>
        </authorList>
    </citation>
    <scope>NUCLEOTIDE SEQUENCE</scope>
    <source>
        <strain evidence="1">JB14</strain>
    </source>
</reference>
<evidence type="ECO:0000313" key="2">
    <source>
        <dbReference type="Proteomes" id="UP000799118"/>
    </source>
</evidence>
<keyword evidence="2" id="KW-1185">Reference proteome</keyword>
<feature type="non-terminal residue" evidence="1">
    <location>
        <position position="162"/>
    </location>
</feature>
<proteinExistence type="predicted"/>